<feature type="transmembrane region" description="Helical" evidence="1">
    <location>
        <begin position="104"/>
        <end position="124"/>
    </location>
</feature>
<sequence>MTMQARHRLPVLVAFSSLVFEAAVLACEYFNGGVPSHHLLDRPDFPAISNWFGLAVLPLLGWLLGVRLRNHLTASTGSGLARGMWAGLVCSLLYGAAMATLFQLGMSAVLSGLFFGLFLLAALFPVYRVEYIFGFVVGMTFTFGTVLPTLVAVVFAAVSVVVHFVFRAALSAIRSAGRKAPTDRPFKQTR</sequence>
<feature type="transmembrane region" description="Helical" evidence="1">
    <location>
        <begin position="50"/>
        <end position="68"/>
    </location>
</feature>
<accession>A0ABW0QLR1</accession>
<gene>
    <name evidence="2" type="ORF">ACFPPA_09145</name>
</gene>
<protein>
    <submittedName>
        <fullName evidence="2">Uncharacterized protein</fullName>
    </submittedName>
</protein>
<dbReference type="EMBL" id="JBHSNF010000001">
    <property type="protein sequence ID" value="MFC5525906.1"/>
    <property type="molecule type" value="Genomic_DNA"/>
</dbReference>
<organism evidence="2 3">
    <name type="scientific">Rhodanobacter ginsengisoli</name>
    <dbReference type="NCBI Taxonomy" id="418646"/>
    <lineage>
        <taxon>Bacteria</taxon>
        <taxon>Pseudomonadati</taxon>
        <taxon>Pseudomonadota</taxon>
        <taxon>Gammaproteobacteria</taxon>
        <taxon>Lysobacterales</taxon>
        <taxon>Rhodanobacteraceae</taxon>
        <taxon>Rhodanobacter</taxon>
    </lineage>
</organism>
<keyword evidence="3" id="KW-1185">Reference proteome</keyword>
<feature type="transmembrane region" description="Helical" evidence="1">
    <location>
        <begin position="80"/>
        <end position="98"/>
    </location>
</feature>
<feature type="transmembrane region" description="Helical" evidence="1">
    <location>
        <begin position="131"/>
        <end position="147"/>
    </location>
</feature>
<dbReference type="RefSeq" id="WP_377319402.1">
    <property type="nucleotide sequence ID" value="NZ_JBHSNF010000001.1"/>
</dbReference>
<evidence type="ECO:0000256" key="1">
    <source>
        <dbReference type="SAM" id="Phobius"/>
    </source>
</evidence>
<comment type="caution">
    <text evidence="2">The sequence shown here is derived from an EMBL/GenBank/DDBJ whole genome shotgun (WGS) entry which is preliminary data.</text>
</comment>
<reference evidence="3" key="1">
    <citation type="journal article" date="2019" name="Int. J. Syst. Evol. Microbiol.">
        <title>The Global Catalogue of Microorganisms (GCM) 10K type strain sequencing project: providing services to taxonomists for standard genome sequencing and annotation.</title>
        <authorList>
            <consortium name="The Broad Institute Genomics Platform"/>
            <consortium name="The Broad Institute Genome Sequencing Center for Infectious Disease"/>
            <person name="Wu L."/>
            <person name="Ma J."/>
        </authorList>
    </citation>
    <scope>NUCLEOTIDE SEQUENCE [LARGE SCALE GENOMIC DNA]</scope>
    <source>
        <strain evidence="3">CGMCC 1.16619</strain>
    </source>
</reference>
<proteinExistence type="predicted"/>
<keyword evidence="1" id="KW-1133">Transmembrane helix</keyword>
<name>A0ABW0QLR1_9GAMM</name>
<evidence type="ECO:0000313" key="2">
    <source>
        <dbReference type="EMBL" id="MFC5525906.1"/>
    </source>
</evidence>
<evidence type="ECO:0000313" key="3">
    <source>
        <dbReference type="Proteomes" id="UP001596114"/>
    </source>
</evidence>
<keyword evidence="1" id="KW-0812">Transmembrane</keyword>
<keyword evidence="1" id="KW-0472">Membrane</keyword>
<dbReference type="Proteomes" id="UP001596114">
    <property type="component" value="Unassembled WGS sequence"/>
</dbReference>